<dbReference type="RefSeq" id="WP_209214262.1">
    <property type="nucleotide sequence ID" value="NZ_JAFFZM010000028.1"/>
</dbReference>
<organism evidence="3 4">
    <name type="scientific">Streptomyces smyrnaeus</name>
    <dbReference type="NCBI Taxonomy" id="1387713"/>
    <lineage>
        <taxon>Bacteria</taxon>
        <taxon>Bacillati</taxon>
        <taxon>Actinomycetota</taxon>
        <taxon>Actinomycetes</taxon>
        <taxon>Kitasatosporales</taxon>
        <taxon>Streptomycetaceae</taxon>
        <taxon>Streptomyces</taxon>
    </lineage>
</organism>
<feature type="compositionally biased region" description="Basic and acidic residues" evidence="1">
    <location>
        <begin position="83"/>
        <end position="92"/>
    </location>
</feature>
<keyword evidence="2" id="KW-0472">Membrane</keyword>
<gene>
    <name evidence="3" type="ORF">JW613_31420</name>
</gene>
<proteinExistence type="predicted"/>
<evidence type="ECO:0000256" key="2">
    <source>
        <dbReference type="SAM" id="Phobius"/>
    </source>
</evidence>
<feature type="region of interest" description="Disordered" evidence="1">
    <location>
        <begin position="34"/>
        <end position="119"/>
    </location>
</feature>
<dbReference type="EMBL" id="JAFFZM010000028">
    <property type="protein sequence ID" value="MBO8202751.1"/>
    <property type="molecule type" value="Genomic_DNA"/>
</dbReference>
<reference evidence="3 4" key="1">
    <citation type="submission" date="2021-02" db="EMBL/GenBank/DDBJ databases">
        <title>Streptomyces spirodelae sp. nov., isolated from duckweed.</title>
        <authorList>
            <person name="Saimee Y."/>
            <person name="Duangmal K."/>
        </authorList>
    </citation>
    <scope>NUCLEOTIDE SEQUENCE [LARGE SCALE GENOMIC DNA]</scope>
    <source>
        <strain evidence="3 4">DSM 42105</strain>
    </source>
</reference>
<dbReference type="Proteomes" id="UP000721954">
    <property type="component" value="Unassembled WGS sequence"/>
</dbReference>
<keyword evidence="2" id="KW-1133">Transmembrane helix</keyword>
<comment type="caution">
    <text evidence="3">The sequence shown here is derived from an EMBL/GenBank/DDBJ whole genome shotgun (WGS) entry which is preliminary data.</text>
</comment>
<keyword evidence="2" id="KW-0812">Transmembrane</keyword>
<feature type="transmembrane region" description="Helical" evidence="2">
    <location>
        <begin position="12"/>
        <end position="31"/>
    </location>
</feature>
<dbReference type="GeneID" id="96263125"/>
<evidence type="ECO:0008006" key="5">
    <source>
        <dbReference type="Google" id="ProtNLM"/>
    </source>
</evidence>
<protein>
    <recommendedName>
        <fullName evidence="5">Secreted protein</fullName>
    </recommendedName>
</protein>
<accession>A0ABS3Y520</accession>
<sequence>MELKAQRRRWTWIGAIWAVLVVTGGAVTLGLQEEPEPTFGWREMDGGSGDAVPRDGSPSFAPSSSADHDGGCPSVPPTDPPDEEHHALDRQHQPPTGRPGARDFTTEPNSTVTDCAYVE</sequence>
<name>A0ABS3Y520_9ACTN</name>
<evidence type="ECO:0000313" key="4">
    <source>
        <dbReference type="Proteomes" id="UP000721954"/>
    </source>
</evidence>
<evidence type="ECO:0000256" key="1">
    <source>
        <dbReference type="SAM" id="MobiDB-lite"/>
    </source>
</evidence>
<keyword evidence="4" id="KW-1185">Reference proteome</keyword>
<evidence type="ECO:0000313" key="3">
    <source>
        <dbReference type="EMBL" id="MBO8202751.1"/>
    </source>
</evidence>